<feature type="domain" description="Fascin-like" evidence="7">
    <location>
        <begin position="165"/>
        <end position="251"/>
    </location>
</feature>
<dbReference type="InterPro" id="IPR008999">
    <property type="entry name" value="Actin-crosslinking"/>
</dbReference>
<dbReference type="FunFam" id="2.80.10.50:FF:000015">
    <property type="entry name" value="Fascin"/>
    <property type="match status" value="1"/>
</dbReference>
<evidence type="ECO:0000256" key="3">
    <source>
        <dbReference type="ARBA" id="ARBA00022490"/>
    </source>
</evidence>
<dbReference type="Gene3D" id="2.80.10.50">
    <property type="match status" value="4"/>
</dbReference>
<dbReference type="GO" id="GO:0005737">
    <property type="term" value="C:cytoplasm"/>
    <property type="evidence" value="ECO:0007669"/>
    <property type="project" value="TreeGrafter"/>
</dbReference>
<accession>A0A6J8DRK1</accession>
<evidence type="ECO:0000256" key="2">
    <source>
        <dbReference type="ARBA" id="ARBA00007415"/>
    </source>
</evidence>
<proteinExistence type="inferred from homology"/>
<dbReference type="InterPro" id="IPR022768">
    <property type="entry name" value="Fascin-like_dom"/>
</dbReference>
<dbReference type="GO" id="GO:0030674">
    <property type="term" value="F:protein-macromolecule adaptor activity"/>
    <property type="evidence" value="ECO:0007669"/>
    <property type="project" value="InterPro"/>
</dbReference>
<dbReference type="PANTHER" id="PTHR10551">
    <property type="entry name" value="FASCIN"/>
    <property type="match status" value="1"/>
</dbReference>
<dbReference type="CDD" id="cd23337">
    <property type="entry name" value="beta-trefoil_FSCN_rpt4"/>
    <property type="match status" value="1"/>
</dbReference>
<evidence type="ECO:0000256" key="6">
    <source>
        <dbReference type="PIRNR" id="PIRNR005682"/>
    </source>
</evidence>
<dbReference type="OrthoDB" id="10259868at2759"/>
<dbReference type="EMBL" id="CACVKT020007840">
    <property type="protein sequence ID" value="CAC5411243.1"/>
    <property type="molecule type" value="Genomic_DNA"/>
</dbReference>
<feature type="domain" description="Fascin-like" evidence="7">
    <location>
        <begin position="265"/>
        <end position="373"/>
    </location>
</feature>
<dbReference type="InterPro" id="IPR010431">
    <property type="entry name" value="Fascin"/>
</dbReference>
<comment type="similarity">
    <text evidence="2 6">Belongs to the fascin family.</text>
</comment>
<reference evidence="8 9" key="1">
    <citation type="submission" date="2020-06" db="EMBL/GenBank/DDBJ databases">
        <authorList>
            <person name="Li R."/>
            <person name="Bekaert M."/>
        </authorList>
    </citation>
    <scope>NUCLEOTIDE SEQUENCE [LARGE SCALE GENOMIC DNA]</scope>
    <source>
        <strain evidence="9">wild</strain>
    </source>
</reference>
<dbReference type="GO" id="GO:0007163">
    <property type="term" value="P:establishment or maintenance of cell polarity"/>
    <property type="evidence" value="ECO:0007669"/>
    <property type="project" value="TreeGrafter"/>
</dbReference>
<organism evidence="8 9">
    <name type="scientific">Mytilus coruscus</name>
    <name type="common">Sea mussel</name>
    <dbReference type="NCBI Taxonomy" id="42192"/>
    <lineage>
        <taxon>Eukaryota</taxon>
        <taxon>Metazoa</taxon>
        <taxon>Spiralia</taxon>
        <taxon>Lophotrochozoa</taxon>
        <taxon>Mollusca</taxon>
        <taxon>Bivalvia</taxon>
        <taxon>Autobranchia</taxon>
        <taxon>Pteriomorphia</taxon>
        <taxon>Mytilida</taxon>
        <taxon>Mytiloidea</taxon>
        <taxon>Mytilidae</taxon>
        <taxon>Mytilinae</taxon>
        <taxon>Mytilus</taxon>
    </lineage>
</organism>
<evidence type="ECO:0000313" key="8">
    <source>
        <dbReference type="EMBL" id="CAC5411243.1"/>
    </source>
</evidence>
<evidence type="ECO:0000313" key="9">
    <source>
        <dbReference type="Proteomes" id="UP000507470"/>
    </source>
</evidence>
<dbReference type="CDD" id="cd23334">
    <property type="entry name" value="beta-trefoil_FSCN_rpt1"/>
    <property type="match status" value="1"/>
</dbReference>
<evidence type="ECO:0000256" key="4">
    <source>
        <dbReference type="ARBA" id="ARBA00023203"/>
    </source>
</evidence>
<dbReference type="AlphaFoldDB" id="A0A6J8DRK1"/>
<dbReference type="Proteomes" id="UP000507470">
    <property type="component" value="Unassembled WGS sequence"/>
</dbReference>
<dbReference type="PANTHER" id="PTHR10551:SF9">
    <property type="entry name" value="FASCIN-2"/>
    <property type="match status" value="1"/>
</dbReference>
<name>A0A6J8DRK1_MYTCO</name>
<dbReference type="SUPFAM" id="SSF50405">
    <property type="entry name" value="Actin-crosslinking proteins"/>
    <property type="match status" value="4"/>
</dbReference>
<protein>
    <recommendedName>
        <fullName evidence="6">Fascin</fullName>
    </recommendedName>
</protein>
<keyword evidence="9" id="KW-1185">Reference proteome</keyword>
<feature type="domain" description="Fascin-like" evidence="7">
    <location>
        <begin position="19"/>
        <end position="127"/>
    </location>
</feature>
<dbReference type="Pfam" id="PF06268">
    <property type="entry name" value="Fascin"/>
    <property type="match status" value="3"/>
</dbReference>
<dbReference type="CDD" id="cd23335">
    <property type="entry name" value="beta-trefoil_FSCN_rpt2"/>
    <property type="match status" value="1"/>
</dbReference>
<dbReference type="GO" id="GO:0051017">
    <property type="term" value="P:actin filament bundle assembly"/>
    <property type="evidence" value="ECO:0007669"/>
    <property type="project" value="TreeGrafter"/>
</dbReference>
<gene>
    <name evidence="8" type="ORF">MCOR_44357</name>
</gene>
<dbReference type="CDD" id="cd23336">
    <property type="entry name" value="beta-trefoil_FSCN_rpt3"/>
    <property type="match status" value="1"/>
</dbReference>
<comment type="subcellular location">
    <subcellularLocation>
        <location evidence="1 6">Cytoplasm</location>
        <location evidence="1 6">Cytoskeleton</location>
    </subcellularLocation>
</comment>
<dbReference type="FunFam" id="2.80.10.50:FF:000008">
    <property type="entry name" value="Fascin"/>
    <property type="match status" value="1"/>
</dbReference>
<sequence>MSTNRFSWPAGLQNSAFYFLTSEDFGYELTILSTGLNRKQIWTLELNHDETVYMKNRFERYLTTDKYGAVKCESEQLIDDGKFNIEFSPDGSGRWAFKSEKYGTYLGGIDQKVVCLSRKVSENELWYVPMARHPQIVLGNKRRKRYFGLVGNKIICRDRIPWGQNSIFTLEYHMGKYLIKTSDNRYLHKDGNLTESKEPGTYFTWELRVNSEPKLEGIAFRDDEGKYLAGVSMSATLRTDRKTITDEEIFLLDESHPQVVFGAPNENNVSIQSGFGLSAITEQESEKAIFQIEFDNATNKWYIITSEYKYWSVSKSNKIEATSASRNPDCLFRFEWFCGTVALKAANGRYVGVQPNGQIIAKSDAIGAKEIFRIKLINRHTLVLKGDYGYVGKKSSSSKEPVYSCNKSMYEVLELEHGDKGVYYIKGDNGKYWKLKNTSISPTGIKPEPFILEFMGHCVLAILAPNTKYINGEKSGGFEATTKVIQKSCLWRF</sequence>
<keyword evidence="4 6" id="KW-0009">Actin-binding</keyword>
<dbReference type="InterPro" id="IPR024703">
    <property type="entry name" value="Fascin_metazoans"/>
</dbReference>
<keyword evidence="5 6" id="KW-0206">Cytoskeleton</keyword>
<dbReference type="GO" id="GO:0016477">
    <property type="term" value="P:cell migration"/>
    <property type="evidence" value="ECO:0007669"/>
    <property type="project" value="TreeGrafter"/>
</dbReference>
<evidence type="ECO:0000256" key="5">
    <source>
        <dbReference type="ARBA" id="ARBA00023212"/>
    </source>
</evidence>
<evidence type="ECO:0000256" key="1">
    <source>
        <dbReference type="ARBA" id="ARBA00004245"/>
    </source>
</evidence>
<dbReference type="PIRSF" id="PIRSF005682">
    <property type="entry name" value="Fascin"/>
    <property type="match status" value="1"/>
</dbReference>
<keyword evidence="3 6" id="KW-0963">Cytoplasm</keyword>
<evidence type="ECO:0000259" key="7">
    <source>
        <dbReference type="Pfam" id="PF06268"/>
    </source>
</evidence>
<dbReference type="GO" id="GO:0015629">
    <property type="term" value="C:actin cytoskeleton"/>
    <property type="evidence" value="ECO:0007669"/>
    <property type="project" value="TreeGrafter"/>
</dbReference>
<dbReference type="GO" id="GO:0051015">
    <property type="term" value="F:actin filament binding"/>
    <property type="evidence" value="ECO:0007669"/>
    <property type="project" value="InterPro"/>
</dbReference>